<name>A0A654G2C5_ARATH</name>
<dbReference type="AlphaFoldDB" id="A0A654G2C5"/>
<organism evidence="4 5">
    <name type="scientific">Arabidopsis thaliana</name>
    <name type="common">Mouse-ear cress</name>
    <dbReference type="NCBI Taxonomy" id="3702"/>
    <lineage>
        <taxon>Eukaryota</taxon>
        <taxon>Viridiplantae</taxon>
        <taxon>Streptophyta</taxon>
        <taxon>Embryophyta</taxon>
        <taxon>Tracheophyta</taxon>
        <taxon>Spermatophyta</taxon>
        <taxon>Magnoliopsida</taxon>
        <taxon>eudicotyledons</taxon>
        <taxon>Gunneridae</taxon>
        <taxon>Pentapetalae</taxon>
        <taxon>rosids</taxon>
        <taxon>malvids</taxon>
        <taxon>Brassicales</taxon>
        <taxon>Brassicaceae</taxon>
        <taxon>Camelineae</taxon>
        <taxon>Arabidopsis</taxon>
    </lineage>
</organism>
<dbReference type="ExpressionAtlas" id="A0A654G2C5">
    <property type="expression patterns" value="baseline"/>
</dbReference>
<evidence type="ECO:0000256" key="1">
    <source>
        <dbReference type="SAM" id="SignalP"/>
    </source>
</evidence>
<dbReference type="EMBL" id="CACRSJ010000110">
    <property type="protein sequence ID" value="VYS67226.1"/>
    <property type="molecule type" value="Genomic_DNA"/>
</dbReference>
<feature type="signal peptide" evidence="1">
    <location>
        <begin position="1"/>
        <end position="19"/>
    </location>
</feature>
<keyword evidence="1" id="KW-0732">Signal</keyword>
<evidence type="ECO:0000313" key="5">
    <source>
        <dbReference type="Proteomes" id="UP000426265"/>
    </source>
</evidence>
<dbReference type="OrthoDB" id="10269497at2759"/>
<dbReference type="EMBL" id="CACSHJ010000096">
    <property type="protein sequence ID" value="CAA0403414.1"/>
    <property type="molecule type" value="Genomic_DNA"/>
</dbReference>
<dbReference type="Proteomes" id="UP000434276">
    <property type="component" value="Unassembled WGS sequence"/>
</dbReference>
<dbReference type="RefSeq" id="NP_001031897.2">
    <property type="nucleotide sequence ID" value="NM_001036820.2"/>
</dbReference>
<dbReference type="GeneID" id="3770707"/>
<dbReference type="Proteomes" id="UP000426265">
    <property type="component" value="Unassembled WGS sequence"/>
</dbReference>
<evidence type="ECO:0000313" key="3">
    <source>
        <dbReference type="EMBL" id="CAA0403414.1"/>
    </source>
</evidence>
<proteinExistence type="predicted"/>
<evidence type="ECO:0000313" key="4">
    <source>
        <dbReference type="EMBL" id="VYS67226.1"/>
    </source>
</evidence>
<protein>
    <submittedName>
        <fullName evidence="4">Uncharacterized protein</fullName>
    </submittedName>
</protein>
<gene>
    <name evidence="2" type="ordered locus">At5g18407</name>
    <name evidence="4" type="ORF">AN1_LOCUS22626</name>
    <name evidence="3" type="ORF">C24_LOCUS22508</name>
</gene>
<reference evidence="4 5" key="1">
    <citation type="submission" date="2019-11" db="EMBL/GenBank/DDBJ databases">
        <authorList>
            <person name="Jiao W.-B."/>
            <person name="Schneeberger K."/>
        </authorList>
    </citation>
    <scope>NUCLEOTIDE SEQUENCE [LARGE SCALE GENOMIC DNA]</scope>
    <source>
        <strain evidence="5">cv. An-1</strain>
        <strain evidence="6">cv. C24</strain>
    </source>
</reference>
<sequence>MKSTIFVLTLLIFVSLCTSEIVVPSSFKRVEGPVTAASADFCYKCSRGCYRRYRRPVFCQGSICRCSSFIDDGY</sequence>
<accession>A0A654G2C5</accession>
<accession>A0A5S9Y624</accession>
<evidence type="ECO:0000313" key="2">
    <source>
        <dbReference type="Araport" id="AT5G18407"/>
    </source>
</evidence>
<dbReference type="SMR" id="A0A654G2C5"/>
<dbReference type="KEGG" id="ath:AT5G18407"/>
<feature type="chain" id="PRO_5038244346" evidence="1">
    <location>
        <begin position="20"/>
        <end position="74"/>
    </location>
</feature>
<evidence type="ECO:0000313" key="6">
    <source>
        <dbReference type="Proteomes" id="UP000434276"/>
    </source>
</evidence>
<dbReference type="Araport" id="AT5G18407"/>